<gene>
    <name evidence="3" type="ORF">RirG_002730</name>
</gene>
<evidence type="ECO:0000313" key="4">
    <source>
        <dbReference type="Proteomes" id="UP000022910"/>
    </source>
</evidence>
<dbReference type="EMBL" id="JEMT01001573">
    <property type="protein sequence ID" value="EXX79739.1"/>
    <property type="molecule type" value="Genomic_DNA"/>
</dbReference>
<dbReference type="InterPro" id="IPR011705">
    <property type="entry name" value="BACK"/>
</dbReference>
<protein>
    <recommendedName>
        <fullName evidence="5">BTB-domain-containing protein</fullName>
    </recommendedName>
</protein>
<dbReference type="PROSITE" id="PS50097">
    <property type="entry name" value="BTB"/>
    <property type="match status" value="1"/>
</dbReference>
<proteinExistence type="predicted"/>
<dbReference type="InterPro" id="IPR000210">
    <property type="entry name" value="BTB/POZ_dom"/>
</dbReference>
<dbReference type="SUPFAM" id="SSF54695">
    <property type="entry name" value="POZ domain"/>
    <property type="match status" value="1"/>
</dbReference>
<accession>A0A015LJ48</accession>
<evidence type="ECO:0000259" key="2">
    <source>
        <dbReference type="PROSITE" id="PS51886"/>
    </source>
</evidence>
<evidence type="ECO:0000259" key="1">
    <source>
        <dbReference type="PROSITE" id="PS50097"/>
    </source>
</evidence>
<dbReference type="InterPro" id="IPR006571">
    <property type="entry name" value="TLDc_dom"/>
</dbReference>
<dbReference type="AlphaFoldDB" id="A0A015LJ48"/>
<dbReference type="Gene3D" id="1.25.40.420">
    <property type="match status" value="1"/>
</dbReference>
<sequence>MVSKFHSSLSQDLSLILNDLDDCNVTILVGKNQNIKEFRAHSYILRARSLYFKNAFFKRAFQTTFIASADGWVTIDNVMKFKKPNINPAVFEIILRYMYTGEVDLPNTSGINVLGLLIASDELLLKQLFKHVQDYLIEKQANWIQKNFVLVLHSVFGLESCKKLKDYCLKSICADPKPFFTSKNFSSLNKDILYGLLERNDLQIEEIVVWDSLIKWGIEQTPGLGIRNSDRNKWNNRNFEALKKTLNKFIPLIRFVGISPSEYFYKVRPYKAIIPNRIHEEIEEYYYKGNLPRTTTLPPRTGIIQKIESCIIKPNLSSIIINWIERKDSNYNRNRKDTVYNFDLIYVEIVICAGKGAILILIKVKHSGKIFGGYNPIGWNNTGINYNHNYYGYNGYNQYLTTTESFIFSFESNEDIENMKISRVVNSSRAIYNYPGNGINFGGGDLTLANDYLSLNYTGNYENLTRNNNNSFANNLYEGMYYKKQYEYYNNQYEVEEIEAFRVVAK</sequence>
<dbReference type="Pfam" id="PF00651">
    <property type="entry name" value="BTB"/>
    <property type="match status" value="1"/>
</dbReference>
<dbReference type="SMART" id="SM00225">
    <property type="entry name" value="BTB"/>
    <property type="match status" value="1"/>
</dbReference>
<dbReference type="Gene3D" id="3.30.710.10">
    <property type="entry name" value="Potassium Channel Kv1.1, Chain A"/>
    <property type="match status" value="1"/>
</dbReference>
<organism evidence="3 4">
    <name type="scientific">Rhizophagus irregularis (strain DAOM 197198w)</name>
    <name type="common">Glomus intraradices</name>
    <dbReference type="NCBI Taxonomy" id="1432141"/>
    <lineage>
        <taxon>Eukaryota</taxon>
        <taxon>Fungi</taxon>
        <taxon>Fungi incertae sedis</taxon>
        <taxon>Mucoromycota</taxon>
        <taxon>Glomeromycotina</taxon>
        <taxon>Glomeromycetes</taxon>
        <taxon>Glomerales</taxon>
        <taxon>Glomeraceae</taxon>
        <taxon>Rhizophagus</taxon>
    </lineage>
</organism>
<dbReference type="CDD" id="cd18186">
    <property type="entry name" value="BTB_POZ_ZBTB_KLHL-like"/>
    <property type="match status" value="1"/>
</dbReference>
<name>A0A015LJ48_RHIIW</name>
<dbReference type="OrthoDB" id="636773at2759"/>
<evidence type="ECO:0008006" key="5">
    <source>
        <dbReference type="Google" id="ProtNLM"/>
    </source>
</evidence>
<feature type="domain" description="BTB" evidence="1">
    <location>
        <begin position="23"/>
        <end position="107"/>
    </location>
</feature>
<dbReference type="InterPro" id="IPR011333">
    <property type="entry name" value="SKP1/BTB/POZ_sf"/>
</dbReference>
<dbReference type="PANTHER" id="PTHR45774">
    <property type="entry name" value="BTB/POZ DOMAIN-CONTAINING"/>
    <property type="match status" value="1"/>
</dbReference>
<evidence type="ECO:0000313" key="3">
    <source>
        <dbReference type="EMBL" id="EXX79739.1"/>
    </source>
</evidence>
<reference evidence="3 4" key="1">
    <citation type="submission" date="2014-02" db="EMBL/GenBank/DDBJ databases">
        <title>Single nucleus genome sequencing reveals high similarity among nuclei of an endomycorrhizal fungus.</title>
        <authorList>
            <person name="Lin K."/>
            <person name="Geurts R."/>
            <person name="Zhang Z."/>
            <person name="Limpens E."/>
            <person name="Saunders D.G."/>
            <person name="Mu D."/>
            <person name="Pang E."/>
            <person name="Cao H."/>
            <person name="Cha H."/>
            <person name="Lin T."/>
            <person name="Zhou Q."/>
            <person name="Shang Y."/>
            <person name="Li Y."/>
            <person name="Ivanov S."/>
            <person name="Sharma T."/>
            <person name="Velzen R.V."/>
            <person name="Ruijter N.D."/>
            <person name="Aanen D.K."/>
            <person name="Win J."/>
            <person name="Kamoun S."/>
            <person name="Bisseling T."/>
            <person name="Huang S."/>
        </authorList>
    </citation>
    <scope>NUCLEOTIDE SEQUENCE [LARGE SCALE GENOMIC DNA]</scope>
    <source>
        <strain evidence="4">DAOM197198w</strain>
    </source>
</reference>
<feature type="domain" description="TLDc" evidence="2">
    <location>
        <begin position="306"/>
        <end position="504"/>
    </location>
</feature>
<comment type="caution">
    <text evidence="3">The sequence shown here is derived from an EMBL/GenBank/DDBJ whole genome shotgun (WGS) entry which is preliminary data.</text>
</comment>
<dbReference type="Pfam" id="PF07707">
    <property type="entry name" value="BACK"/>
    <property type="match status" value="1"/>
</dbReference>
<dbReference type="PANTHER" id="PTHR45774:SF3">
    <property type="entry name" value="BTB (POZ) DOMAIN-CONTAINING 2B-RELATED"/>
    <property type="match status" value="1"/>
</dbReference>
<keyword evidence="4" id="KW-1185">Reference proteome</keyword>
<dbReference type="PROSITE" id="PS51886">
    <property type="entry name" value="TLDC"/>
    <property type="match status" value="1"/>
</dbReference>
<dbReference type="Proteomes" id="UP000022910">
    <property type="component" value="Unassembled WGS sequence"/>
</dbReference>
<dbReference type="HOGENOM" id="CLU_021542_0_1_1"/>